<gene>
    <name evidence="1" type="ORF">AMP9_2161</name>
</gene>
<dbReference type="EMBL" id="CAADHY010000006">
    <property type="protein sequence ID" value="VFR16446.1"/>
    <property type="molecule type" value="Genomic_DNA"/>
</dbReference>
<dbReference type="AlphaFoldDB" id="A0A484NSN3"/>
<accession>A0A484NSN3</accession>
<evidence type="ECO:0000313" key="1">
    <source>
        <dbReference type="EMBL" id="VFR16446.1"/>
    </source>
</evidence>
<sequence>MLFSLLRIRMGGAFLRLPRRVFVKCFRRSSANENYYQMTGKHNSLFFSLQADEHYSGAACLRRGAGGQKGGACLTLDLK</sequence>
<protein>
    <submittedName>
        <fullName evidence="1">Uncharacterized protein</fullName>
    </submittedName>
</protein>
<proteinExistence type="predicted"/>
<name>A0A484NSN3_9ZZZZ</name>
<reference evidence="1" key="1">
    <citation type="submission" date="2019-03" db="EMBL/GenBank/DDBJ databases">
        <authorList>
            <person name="Danneels B."/>
        </authorList>
    </citation>
    <scope>NUCLEOTIDE SEQUENCE</scope>
</reference>
<organism evidence="1">
    <name type="scientific">plant metagenome</name>
    <dbReference type="NCBI Taxonomy" id="1297885"/>
    <lineage>
        <taxon>unclassified sequences</taxon>
        <taxon>metagenomes</taxon>
        <taxon>organismal metagenomes</taxon>
    </lineage>
</organism>